<dbReference type="Pfam" id="PF12849">
    <property type="entry name" value="PBP_like_2"/>
    <property type="match status" value="1"/>
</dbReference>
<keyword evidence="5" id="KW-1133">Transmembrane helix</keyword>
<reference evidence="8" key="1">
    <citation type="submission" date="2016-12" db="EMBL/GenBank/DDBJ databases">
        <authorList>
            <person name="Herbold C."/>
        </authorList>
    </citation>
    <scope>NUCLEOTIDE SEQUENCE [LARGE SCALE GENOMIC DNA]</scope>
</reference>
<dbReference type="InterPro" id="IPR050962">
    <property type="entry name" value="Phosphate-bind_PstS"/>
</dbReference>
<dbReference type="InterPro" id="IPR005673">
    <property type="entry name" value="ABC_phos-bd_PstS"/>
</dbReference>
<evidence type="ECO:0000259" key="6">
    <source>
        <dbReference type="Pfam" id="PF12849"/>
    </source>
</evidence>
<dbReference type="NCBIfam" id="TIGR00975">
    <property type="entry name" value="3a0107s03"/>
    <property type="match status" value="1"/>
</dbReference>
<dbReference type="EMBL" id="FRFC01000009">
    <property type="protein sequence ID" value="SHO47996.1"/>
    <property type="molecule type" value="Genomic_DNA"/>
</dbReference>
<dbReference type="PANTHER" id="PTHR42996:SF1">
    <property type="entry name" value="PHOSPHATE-BINDING PROTEIN PSTS"/>
    <property type="match status" value="1"/>
</dbReference>
<keyword evidence="2 4" id="KW-0813">Transport</keyword>
<keyword evidence="5" id="KW-0472">Membrane</keyword>
<dbReference type="GO" id="GO:0043190">
    <property type="term" value="C:ATP-binding cassette (ABC) transporter complex"/>
    <property type="evidence" value="ECO:0007669"/>
    <property type="project" value="InterPro"/>
</dbReference>
<dbReference type="SUPFAM" id="SSF53850">
    <property type="entry name" value="Periplasmic binding protein-like II"/>
    <property type="match status" value="1"/>
</dbReference>
<dbReference type="Proteomes" id="UP000232412">
    <property type="component" value="Unassembled WGS sequence"/>
</dbReference>
<dbReference type="AlphaFoldDB" id="A0A2H1EJA9"/>
<evidence type="ECO:0000313" key="7">
    <source>
        <dbReference type="EMBL" id="SHO47996.1"/>
    </source>
</evidence>
<dbReference type="CDD" id="cd13565">
    <property type="entry name" value="PBP2_PstS"/>
    <property type="match status" value="1"/>
</dbReference>
<keyword evidence="5" id="KW-0812">Transmembrane</keyword>
<evidence type="ECO:0000256" key="4">
    <source>
        <dbReference type="PIRNR" id="PIRNR002756"/>
    </source>
</evidence>
<sequence>MTTKVILGLAFMLLLIVPAASLNASAQTNSQSYTLTGAGSTFVFPLMDTWRVEYNKIHQNINLNYQSIGSGAGIKLLQQKSVDFAASDAPLSASDAANAPGVLTIPESIGGITIAYNIPGVDKGLKLTGPVIAKIFMGSITSWNDPEIANLNPGVNLPDQKIVVAHRSDGSGTTYAFTDYLSKISPDWKTKVGQGKTVPWPIGTGGSGNAGVATIVKTTQYAVGYIELAYAFQNKMTYAFVQNADGTSFVEPTIDSVSADAAAASGNLPAADGDWSQVSIVNQPGNNSYPISTLTYVMVYKDLSTVNGETQDKANEVINFLNYIIHDGQQYASGLLYVPLPDTIKKIDEDGLAKITFNGGAVPEFGPISIIVLAIAIMSIIAISYRTGLRFSPKF</sequence>
<keyword evidence="8" id="KW-1185">Reference proteome</keyword>
<comment type="similarity">
    <text evidence="1 4">Belongs to the PstS family.</text>
</comment>
<evidence type="ECO:0000256" key="3">
    <source>
        <dbReference type="ARBA" id="ARBA00022592"/>
    </source>
</evidence>
<dbReference type="InterPro" id="IPR027560">
    <property type="entry name" value="PEFG-CTERM"/>
</dbReference>
<dbReference type="PANTHER" id="PTHR42996">
    <property type="entry name" value="PHOSPHATE-BINDING PROTEIN PSTS"/>
    <property type="match status" value="1"/>
</dbReference>
<name>A0A2H1EJA9_9ARCH</name>
<protein>
    <recommendedName>
        <fullName evidence="4">Phosphate-binding protein</fullName>
    </recommendedName>
</protein>
<feature type="transmembrane region" description="Helical" evidence="5">
    <location>
        <begin position="365"/>
        <end position="385"/>
    </location>
</feature>
<proteinExistence type="inferred from homology"/>
<dbReference type="Gene3D" id="3.40.190.10">
    <property type="entry name" value="Periplasmic binding protein-like II"/>
    <property type="match status" value="2"/>
</dbReference>
<organism evidence="7 8">
    <name type="scientific">Nitrosotalea sinensis</name>
    <dbReference type="NCBI Taxonomy" id="1499975"/>
    <lineage>
        <taxon>Archaea</taxon>
        <taxon>Nitrososphaerota</taxon>
        <taxon>Nitrososphaeria</taxon>
        <taxon>Nitrosotaleales</taxon>
        <taxon>Nitrosotaleaceae</taxon>
        <taxon>Nitrosotalea</taxon>
    </lineage>
</organism>
<evidence type="ECO:0000256" key="2">
    <source>
        <dbReference type="ARBA" id="ARBA00022448"/>
    </source>
</evidence>
<feature type="domain" description="PBP" evidence="6">
    <location>
        <begin position="25"/>
        <end position="324"/>
    </location>
</feature>
<keyword evidence="3 4" id="KW-0592">Phosphate transport</keyword>
<dbReference type="InterPro" id="IPR024370">
    <property type="entry name" value="PBP_domain"/>
</dbReference>
<dbReference type="PIRSF" id="PIRSF002756">
    <property type="entry name" value="PstS"/>
    <property type="match status" value="1"/>
</dbReference>
<evidence type="ECO:0000256" key="5">
    <source>
        <dbReference type="SAM" id="Phobius"/>
    </source>
</evidence>
<evidence type="ECO:0000313" key="8">
    <source>
        <dbReference type="Proteomes" id="UP000232412"/>
    </source>
</evidence>
<dbReference type="OrthoDB" id="10255at2157"/>
<accession>A0A2H1EJA9</accession>
<gene>
    <name evidence="7" type="primary">pstS</name>
    <name evidence="7" type="ORF">NSIN_80048</name>
</gene>
<dbReference type="GO" id="GO:0042301">
    <property type="term" value="F:phosphate ion binding"/>
    <property type="evidence" value="ECO:0007669"/>
    <property type="project" value="InterPro"/>
</dbReference>
<dbReference type="NCBIfam" id="TIGR04296">
    <property type="entry name" value="PEFG-CTERM"/>
    <property type="match status" value="1"/>
</dbReference>
<evidence type="ECO:0000256" key="1">
    <source>
        <dbReference type="ARBA" id="ARBA00008725"/>
    </source>
</evidence>
<dbReference type="GO" id="GO:0035435">
    <property type="term" value="P:phosphate ion transmembrane transport"/>
    <property type="evidence" value="ECO:0007669"/>
    <property type="project" value="InterPro"/>
</dbReference>